<accession>A0A4Y7PYM3</accession>
<proteinExistence type="predicted"/>
<organism evidence="2 3">
    <name type="scientific">Rickenella mellea</name>
    <dbReference type="NCBI Taxonomy" id="50990"/>
    <lineage>
        <taxon>Eukaryota</taxon>
        <taxon>Fungi</taxon>
        <taxon>Dikarya</taxon>
        <taxon>Basidiomycota</taxon>
        <taxon>Agaricomycotina</taxon>
        <taxon>Agaricomycetes</taxon>
        <taxon>Hymenochaetales</taxon>
        <taxon>Rickenellaceae</taxon>
        <taxon>Rickenella</taxon>
    </lineage>
</organism>
<evidence type="ECO:0008006" key="4">
    <source>
        <dbReference type="Google" id="ProtNLM"/>
    </source>
</evidence>
<evidence type="ECO:0000313" key="2">
    <source>
        <dbReference type="EMBL" id="TDL20126.1"/>
    </source>
</evidence>
<dbReference type="EMBL" id="ML170190">
    <property type="protein sequence ID" value="TDL20126.1"/>
    <property type="molecule type" value="Genomic_DNA"/>
</dbReference>
<gene>
    <name evidence="2" type="ORF">BD410DRAFT_791206</name>
</gene>
<dbReference type="Gene3D" id="3.80.10.10">
    <property type="entry name" value="Ribonuclease Inhibitor"/>
    <property type="match status" value="1"/>
</dbReference>
<feature type="region of interest" description="Disordered" evidence="1">
    <location>
        <begin position="368"/>
        <end position="404"/>
    </location>
</feature>
<dbReference type="InterPro" id="IPR032675">
    <property type="entry name" value="LRR_dom_sf"/>
</dbReference>
<name>A0A4Y7PYM3_9AGAM</name>
<reference evidence="2 3" key="1">
    <citation type="submission" date="2018-06" db="EMBL/GenBank/DDBJ databases">
        <title>A transcriptomic atlas of mushroom development highlights an independent origin of complex multicellularity.</title>
        <authorList>
            <consortium name="DOE Joint Genome Institute"/>
            <person name="Krizsan K."/>
            <person name="Almasi E."/>
            <person name="Merenyi Z."/>
            <person name="Sahu N."/>
            <person name="Viragh M."/>
            <person name="Koszo T."/>
            <person name="Mondo S."/>
            <person name="Kiss B."/>
            <person name="Balint B."/>
            <person name="Kues U."/>
            <person name="Barry K."/>
            <person name="Hegedus J.C."/>
            <person name="Henrissat B."/>
            <person name="Johnson J."/>
            <person name="Lipzen A."/>
            <person name="Ohm R."/>
            <person name="Nagy I."/>
            <person name="Pangilinan J."/>
            <person name="Yan J."/>
            <person name="Xiong Y."/>
            <person name="Grigoriev I.V."/>
            <person name="Hibbett D.S."/>
            <person name="Nagy L.G."/>
        </authorList>
    </citation>
    <scope>NUCLEOTIDE SEQUENCE [LARGE SCALE GENOMIC DNA]</scope>
    <source>
        <strain evidence="2 3">SZMC22713</strain>
    </source>
</reference>
<evidence type="ECO:0000313" key="3">
    <source>
        <dbReference type="Proteomes" id="UP000294933"/>
    </source>
</evidence>
<dbReference type="AlphaFoldDB" id="A0A4Y7PYM3"/>
<dbReference type="VEuPathDB" id="FungiDB:BD410DRAFT_791206"/>
<evidence type="ECO:0000256" key="1">
    <source>
        <dbReference type="SAM" id="MobiDB-lite"/>
    </source>
</evidence>
<dbReference type="Proteomes" id="UP000294933">
    <property type="component" value="Unassembled WGS sequence"/>
</dbReference>
<protein>
    <recommendedName>
        <fullName evidence="4">F-box domain-containing protein</fullName>
    </recommendedName>
</protein>
<dbReference type="OrthoDB" id="3232644at2759"/>
<sequence>MNIFSVKLELPWEIWRYVIAFVGETPEPMDSCDTVEPIVERLHHDNTSAKSSLYPLLFVSKSFHRLAVEFFLKTITIHGFNQLFELYLILRQSPNVAQNVKKWTRRLDFGLVNFVFPELWLDGASISGTAAIILILKSTQNLSHLVLDLSPPTYDESIIDACAEPCRNLQVLHSNLPLIFQPNFTFVFKSIKFLRVFPTVQLRPLDTIEAADDAGLPSLHTIEANSVVSLAPLIRVHLPSISVLSMHVSIDDAAHIIPIGAFTRVHGRNLRYLTILGASTNAEHIKLVLLPCERLRKLVVDTDTLINLLGSQRLTLPHLTHLTLTKFGVQALEENIIPNTMEKLKTFSPNLKVLRLIDVEDLSPYGLTASAEHPTQMVPSPSKPDGLRIENGSREMLTFTSSNQ</sequence>
<keyword evidence="3" id="KW-1185">Reference proteome</keyword>